<protein>
    <submittedName>
        <fullName evidence="1">Uncharacterized protein</fullName>
    </submittedName>
</protein>
<gene>
    <name evidence="1" type="ORF">RRH01S_02_00540</name>
</gene>
<evidence type="ECO:0000313" key="2">
    <source>
        <dbReference type="Proteomes" id="UP000026941"/>
    </source>
</evidence>
<dbReference type="Proteomes" id="UP000026941">
    <property type="component" value="Unassembled WGS sequence"/>
</dbReference>
<sequence>MRVVMESTESAYPPLSLRDISPTRGAIGGSLPLVSAKQANTSSTYAMLVWGKMAPRVTNLPPCGGDVTSVTEGDGAGTAYSEVSVP</sequence>
<name>A0AA87Q4J0_RHIRH</name>
<dbReference type="EMBL" id="BAYX01000002">
    <property type="protein sequence ID" value="GAJ91387.1"/>
    <property type="molecule type" value="Genomic_DNA"/>
</dbReference>
<evidence type="ECO:0000313" key="1">
    <source>
        <dbReference type="EMBL" id="GAJ91387.1"/>
    </source>
</evidence>
<comment type="caution">
    <text evidence="1">The sequence shown here is derived from an EMBL/GenBank/DDBJ whole genome shotgun (WGS) entry which is preliminary data.</text>
</comment>
<reference evidence="1 2" key="1">
    <citation type="submission" date="2014-05" db="EMBL/GenBank/DDBJ databases">
        <title>Whole genome shotgun sequence of Rhizobium rhizogenes NBRC 13257.</title>
        <authorList>
            <person name="Katano-Makiyama Y."/>
            <person name="Hosoyama A."/>
            <person name="Hashimoto M."/>
            <person name="Hosoyama Y."/>
            <person name="Noguchi M."/>
            <person name="Tsuchikane K."/>
            <person name="Kimura A."/>
            <person name="Ohji S."/>
            <person name="Ichikawa N."/>
            <person name="Yamazoe A."/>
            <person name="Fujita N."/>
        </authorList>
    </citation>
    <scope>NUCLEOTIDE SEQUENCE [LARGE SCALE GENOMIC DNA]</scope>
    <source>
        <strain evidence="1 2">NBRC 13257</strain>
    </source>
</reference>
<dbReference type="AlphaFoldDB" id="A0AA87Q4J0"/>
<accession>A0AA87Q4J0</accession>
<proteinExistence type="predicted"/>
<organism evidence="1 2">
    <name type="scientific">Rhizobium rhizogenes NBRC 13257</name>
    <dbReference type="NCBI Taxonomy" id="1220581"/>
    <lineage>
        <taxon>Bacteria</taxon>
        <taxon>Pseudomonadati</taxon>
        <taxon>Pseudomonadota</taxon>
        <taxon>Alphaproteobacteria</taxon>
        <taxon>Hyphomicrobiales</taxon>
        <taxon>Rhizobiaceae</taxon>
        <taxon>Rhizobium/Agrobacterium group</taxon>
        <taxon>Rhizobium</taxon>
    </lineage>
</organism>